<dbReference type="PANTHER" id="PTHR36923:SF3">
    <property type="entry name" value="FERREDOXIN"/>
    <property type="match status" value="1"/>
</dbReference>
<keyword evidence="10" id="KW-1185">Reference proteome</keyword>
<evidence type="ECO:0000256" key="3">
    <source>
        <dbReference type="ARBA" id="ARBA00022723"/>
    </source>
</evidence>
<dbReference type="Proteomes" id="UP001500842">
    <property type="component" value="Unassembled WGS sequence"/>
</dbReference>
<dbReference type="PRINTS" id="PR00352">
    <property type="entry name" value="3FE4SFRDOXIN"/>
</dbReference>
<protein>
    <recommendedName>
        <fullName evidence="8">Ferredoxin</fullName>
    </recommendedName>
</protein>
<evidence type="ECO:0000313" key="10">
    <source>
        <dbReference type="Proteomes" id="UP001500842"/>
    </source>
</evidence>
<accession>A0ABN2AF73</accession>
<comment type="function">
    <text evidence="8">Ferredoxins are iron-sulfur proteins that transfer electrons in a wide variety of metabolic reactions.</text>
</comment>
<comment type="caution">
    <text evidence="9">The sequence shown here is derived from an EMBL/GenBank/DDBJ whole genome shotgun (WGS) entry which is preliminary data.</text>
</comment>
<evidence type="ECO:0000256" key="1">
    <source>
        <dbReference type="ARBA" id="ARBA00001927"/>
    </source>
</evidence>
<comment type="cofactor">
    <cofactor evidence="1">
        <name>[3Fe-4S] cluster</name>
        <dbReference type="ChEBI" id="CHEBI:21137"/>
    </cofactor>
</comment>
<dbReference type="RefSeq" id="WP_141004672.1">
    <property type="nucleotide sequence ID" value="NZ_BAAAOR010000015.1"/>
</dbReference>
<organism evidence="9 10">
    <name type="scientific">Nocardioides humi</name>
    <dbReference type="NCBI Taxonomy" id="449461"/>
    <lineage>
        <taxon>Bacteria</taxon>
        <taxon>Bacillati</taxon>
        <taxon>Actinomycetota</taxon>
        <taxon>Actinomycetes</taxon>
        <taxon>Propionibacteriales</taxon>
        <taxon>Nocardioidaceae</taxon>
        <taxon>Nocardioides</taxon>
    </lineage>
</organism>
<keyword evidence="2 8" id="KW-0813">Transport</keyword>
<dbReference type="PANTHER" id="PTHR36923">
    <property type="entry name" value="FERREDOXIN"/>
    <property type="match status" value="1"/>
</dbReference>
<evidence type="ECO:0000256" key="7">
    <source>
        <dbReference type="ARBA" id="ARBA00023291"/>
    </source>
</evidence>
<evidence type="ECO:0000256" key="4">
    <source>
        <dbReference type="ARBA" id="ARBA00022982"/>
    </source>
</evidence>
<reference evidence="9 10" key="1">
    <citation type="journal article" date="2019" name="Int. J. Syst. Evol. Microbiol.">
        <title>The Global Catalogue of Microorganisms (GCM) 10K type strain sequencing project: providing services to taxonomists for standard genome sequencing and annotation.</title>
        <authorList>
            <consortium name="The Broad Institute Genomics Platform"/>
            <consortium name="The Broad Institute Genome Sequencing Center for Infectious Disease"/>
            <person name="Wu L."/>
            <person name="Ma J."/>
        </authorList>
    </citation>
    <scope>NUCLEOTIDE SEQUENCE [LARGE SCALE GENOMIC DNA]</scope>
    <source>
        <strain evidence="9 10">JCM 14942</strain>
    </source>
</reference>
<dbReference type="InterPro" id="IPR001080">
    <property type="entry name" value="3Fe4S_ferredoxin"/>
</dbReference>
<keyword evidence="7" id="KW-0003">3Fe-4S</keyword>
<dbReference type="SUPFAM" id="SSF54862">
    <property type="entry name" value="4Fe-4S ferredoxins"/>
    <property type="match status" value="1"/>
</dbReference>
<dbReference type="EMBL" id="BAAAOR010000015">
    <property type="protein sequence ID" value="GAA1517252.1"/>
    <property type="molecule type" value="Genomic_DNA"/>
</dbReference>
<name>A0ABN2AF73_9ACTN</name>
<keyword evidence="6 8" id="KW-0411">Iron-sulfur</keyword>
<evidence type="ECO:0000313" key="9">
    <source>
        <dbReference type="EMBL" id="GAA1517252.1"/>
    </source>
</evidence>
<evidence type="ECO:0000256" key="2">
    <source>
        <dbReference type="ARBA" id="ARBA00022448"/>
    </source>
</evidence>
<keyword evidence="3 8" id="KW-0479">Metal-binding</keyword>
<proteinExistence type="predicted"/>
<evidence type="ECO:0000256" key="5">
    <source>
        <dbReference type="ARBA" id="ARBA00023004"/>
    </source>
</evidence>
<dbReference type="Gene3D" id="3.30.70.20">
    <property type="match status" value="1"/>
</dbReference>
<evidence type="ECO:0000256" key="6">
    <source>
        <dbReference type="ARBA" id="ARBA00023014"/>
    </source>
</evidence>
<keyword evidence="4 8" id="KW-0249">Electron transport</keyword>
<keyword evidence="5 8" id="KW-0408">Iron</keyword>
<sequence length="63" mass="6620">MKIRVDEDACQEHGQCVLIAPDVFDLGVDGLTYVPDPPDELEATVQEAAAACPVQAILLGPAT</sequence>
<gene>
    <name evidence="9" type="ORF">GCM10009788_21770</name>
</gene>
<dbReference type="Pfam" id="PF13459">
    <property type="entry name" value="Fer4_15"/>
    <property type="match status" value="1"/>
</dbReference>
<evidence type="ECO:0000256" key="8">
    <source>
        <dbReference type="RuleBase" id="RU368020"/>
    </source>
</evidence>
<dbReference type="InterPro" id="IPR051269">
    <property type="entry name" value="Fe-S_cluster_ET"/>
</dbReference>